<dbReference type="AlphaFoldDB" id="A0A2K1P6K3"/>
<organism evidence="1 2">
    <name type="scientific">Petrotoga mexicana DSM 14811</name>
    <dbReference type="NCBI Taxonomy" id="1122954"/>
    <lineage>
        <taxon>Bacteria</taxon>
        <taxon>Thermotogati</taxon>
        <taxon>Thermotogota</taxon>
        <taxon>Thermotogae</taxon>
        <taxon>Petrotogales</taxon>
        <taxon>Petrotogaceae</taxon>
        <taxon>Petrotoga</taxon>
    </lineage>
</organism>
<sequence length="36" mass="4524">MFFENLFFLIFLQILLLGRKKFFEMQVDFVNVFKPY</sequence>
<reference evidence="1 2" key="1">
    <citation type="submission" date="2013-12" db="EMBL/GenBank/DDBJ databases">
        <title>Comparative genomics of Petrotoga isolates.</title>
        <authorList>
            <person name="Nesbo C.L."/>
            <person name="Charchuk R."/>
            <person name="Chow K."/>
        </authorList>
    </citation>
    <scope>NUCLEOTIDE SEQUENCE [LARGE SCALE GENOMIC DNA]</scope>
    <source>
        <strain evidence="1 2">DSM 14811</strain>
    </source>
</reference>
<evidence type="ECO:0000313" key="1">
    <source>
        <dbReference type="EMBL" id="PNR98423.1"/>
    </source>
</evidence>
<gene>
    <name evidence="1" type="ORF">X927_09225</name>
</gene>
<dbReference type="Proteomes" id="UP000236604">
    <property type="component" value="Unassembled WGS sequence"/>
</dbReference>
<name>A0A2K1P6K3_9BACT</name>
<dbReference type="EMBL" id="AZRN01000034">
    <property type="protein sequence ID" value="PNR98423.1"/>
    <property type="molecule type" value="Genomic_DNA"/>
</dbReference>
<evidence type="ECO:0000313" key="2">
    <source>
        <dbReference type="Proteomes" id="UP000236604"/>
    </source>
</evidence>
<comment type="caution">
    <text evidence="1">The sequence shown here is derived from an EMBL/GenBank/DDBJ whole genome shotgun (WGS) entry which is preliminary data.</text>
</comment>
<keyword evidence="2" id="KW-1185">Reference proteome</keyword>
<proteinExistence type="predicted"/>
<protein>
    <submittedName>
        <fullName evidence="1">Uncharacterized protein</fullName>
    </submittedName>
</protein>
<accession>A0A2K1P6K3</accession>